<organism evidence="2 3">
    <name type="scientific">Penicillium brevicompactum</name>
    <dbReference type="NCBI Taxonomy" id="5074"/>
    <lineage>
        <taxon>Eukaryota</taxon>
        <taxon>Fungi</taxon>
        <taxon>Dikarya</taxon>
        <taxon>Ascomycota</taxon>
        <taxon>Pezizomycotina</taxon>
        <taxon>Eurotiomycetes</taxon>
        <taxon>Eurotiomycetidae</taxon>
        <taxon>Eurotiales</taxon>
        <taxon>Aspergillaceae</taxon>
        <taxon>Penicillium</taxon>
    </lineage>
</organism>
<comment type="caution">
    <text evidence="2">The sequence shown here is derived from an EMBL/GenBank/DDBJ whole genome shotgun (WGS) entry which is preliminary data.</text>
</comment>
<feature type="compositionally biased region" description="Polar residues" evidence="1">
    <location>
        <begin position="1"/>
        <end position="10"/>
    </location>
</feature>
<dbReference type="EMBL" id="JAPZBR010000005">
    <property type="protein sequence ID" value="KAJ5354115.1"/>
    <property type="molecule type" value="Genomic_DNA"/>
</dbReference>
<protein>
    <submittedName>
        <fullName evidence="2">Uncharacterized protein</fullName>
    </submittedName>
</protein>
<evidence type="ECO:0000313" key="3">
    <source>
        <dbReference type="Proteomes" id="UP001148299"/>
    </source>
</evidence>
<evidence type="ECO:0000313" key="2">
    <source>
        <dbReference type="EMBL" id="KAJ5354115.1"/>
    </source>
</evidence>
<accession>A0A9W9USR4</accession>
<proteinExistence type="predicted"/>
<feature type="compositionally biased region" description="Low complexity" evidence="1">
    <location>
        <begin position="11"/>
        <end position="25"/>
    </location>
</feature>
<dbReference type="AlphaFoldDB" id="A0A9W9USR4"/>
<gene>
    <name evidence="2" type="ORF">N7541_006679</name>
</gene>
<reference evidence="2" key="1">
    <citation type="submission" date="2022-12" db="EMBL/GenBank/DDBJ databases">
        <authorList>
            <person name="Petersen C."/>
        </authorList>
    </citation>
    <scope>NUCLEOTIDE SEQUENCE</scope>
    <source>
        <strain evidence="2">IBT 35675</strain>
    </source>
</reference>
<keyword evidence="3" id="KW-1185">Reference proteome</keyword>
<feature type="compositionally biased region" description="Low complexity" evidence="1">
    <location>
        <begin position="41"/>
        <end position="51"/>
    </location>
</feature>
<name>A0A9W9USR4_PENBR</name>
<feature type="region of interest" description="Disordered" evidence="1">
    <location>
        <begin position="1"/>
        <end position="70"/>
    </location>
</feature>
<dbReference type="Proteomes" id="UP001148299">
    <property type="component" value="Unassembled WGS sequence"/>
</dbReference>
<evidence type="ECO:0000256" key="1">
    <source>
        <dbReference type="SAM" id="MobiDB-lite"/>
    </source>
</evidence>
<feature type="compositionally biased region" description="Basic and acidic residues" evidence="1">
    <location>
        <begin position="52"/>
        <end position="70"/>
    </location>
</feature>
<sequence length="81" mass="8909">MSSTYDSKTMSDASSTYSTVSSATTLKGDAPKSPKWYSAFSKTPKISSSKTSDSEAIKRKENENKKKQLHHEAVATYLALR</sequence>
<reference evidence="2" key="2">
    <citation type="journal article" date="2023" name="IMA Fungus">
        <title>Comparative genomic study of the Penicillium genus elucidates a diverse pangenome and 15 lateral gene transfer events.</title>
        <authorList>
            <person name="Petersen C."/>
            <person name="Sorensen T."/>
            <person name="Nielsen M.R."/>
            <person name="Sondergaard T.E."/>
            <person name="Sorensen J.L."/>
            <person name="Fitzpatrick D.A."/>
            <person name="Frisvad J.C."/>
            <person name="Nielsen K.L."/>
        </authorList>
    </citation>
    <scope>NUCLEOTIDE SEQUENCE</scope>
    <source>
        <strain evidence="2">IBT 35675</strain>
    </source>
</reference>